<evidence type="ECO:0000313" key="14">
    <source>
        <dbReference type="Proteomes" id="UP000002294"/>
    </source>
</evidence>
<evidence type="ECO:0000256" key="9">
    <source>
        <dbReference type="SAM" id="Phobius"/>
    </source>
</evidence>
<feature type="binding site" evidence="7">
    <location>
        <position position="358"/>
    </location>
    <ligand>
        <name>Mn(2+)</name>
        <dbReference type="ChEBI" id="CHEBI:29035"/>
        <label>1</label>
    </ligand>
</feature>
<dbReference type="GO" id="GO:0003676">
    <property type="term" value="F:nucleic acid binding"/>
    <property type="evidence" value="ECO:0007669"/>
    <property type="project" value="UniProtKB-UniRule"/>
</dbReference>
<dbReference type="Gene3D" id="3.10.310.30">
    <property type="match status" value="1"/>
</dbReference>
<dbReference type="GO" id="GO:0005886">
    <property type="term" value="C:plasma membrane"/>
    <property type="evidence" value="ECO:0007669"/>
    <property type="project" value="UniProtKB-SubCell"/>
</dbReference>
<name>C7RGG8_ANAPD</name>
<dbReference type="Pfam" id="PF21370">
    <property type="entry name" value="PAS_GdpP"/>
    <property type="match status" value="1"/>
</dbReference>
<evidence type="ECO:0000313" key="13">
    <source>
        <dbReference type="EMBL" id="ACV28579.1"/>
    </source>
</evidence>
<dbReference type="GO" id="GO:0106409">
    <property type="term" value="F:cyclic-di-AMP phosphodiesterase activity"/>
    <property type="evidence" value="ECO:0007669"/>
    <property type="project" value="RHEA"/>
</dbReference>
<dbReference type="Gene3D" id="3.30.450.20">
    <property type="entry name" value="PAS domain"/>
    <property type="match status" value="1"/>
</dbReference>
<dbReference type="STRING" id="525919.Apre_0533"/>
<dbReference type="HOGENOM" id="CLU_018278_0_0_9"/>
<evidence type="ECO:0000256" key="6">
    <source>
        <dbReference type="PIRNR" id="PIRNR026583"/>
    </source>
</evidence>
<feature type="domain" description="DHHA1" evidence="11">
    <location>
        <begin position="573"/>
        <end position="658"/>
    </location>
</feature>
<dbReference type="EMBL" id="CP001708">
    <property type="protein sequence ID" value="ACV28579.1"/>
    <property type="molecule type" value="Genomic_DNA"/>
</dbReference>
<dbReference type="Pfam" id="PF02272">
    <property type="entry name" value="DHHA1"/>
    <property type="match status" value="1"/>
</dbReference>
<evidence type="ECO:0000256" key="4">
    <source>
        <dbReference type="ARBA" id="ARBA00022989"/>
    </source>
</evidence>
<proteinExistence type="inferred from homology"/>
<dbReference type="AlphaFoldDB" id="C7RGG8"/>
<feature type="domain" description="Cyclic-di-AMP phosphodiesterase GdpP-like PAS" evidence="12">
    <location>
        <begin position="76"/>
        <end position="152"/>
    </location>
</feature>
<dbReference type="EC" id="3.1.4.-" evidence="6"/>
<evidence type="ECO:0000259" key="10">
    <source>
        <dbReference type="Pfam" id="PF01368"/>
    </source>
</evidence>
<dbReference type="Pfam" id="PF01368">
    <property type="entry name" value="DHH"/>
    <property type="match status" value="1"/>
</dbReference>
<feature type="binding site" evidence="7">
    <location>
        <position position="428"/>
    </location>
    <ligand>
        <name>Mn(2+)</name>
        <dbReference type="ChEBI" id="CHEBI:29035"/>
        <label>1</label>
    </ligand>
</feature>
<reference evidence="13 14" key="1">
    <citation type="journal article" date="2009" name="Stand. Genomic Sci.">
        <title>Complete genome sequence of Anaerococcus prevotii type strain (PC1).</title>
        <authorList>
            <person name="Labutti K."/>
            <person name="Pukall R."/>
            <person name="Steenblock K."/>
            <person name="Glavina Del Rio T."/>
            <person name="Tice H."/>
            <person name="Copeland A."/>
            <person name="Cheng J.F."/>
            <person name="Lucas S."/>
            <person name="Chen F."/>
            <person name="Nolan M."/>
            <person name="Bruce D."/>
            <person name="Goodwin L."/>
            <person name="Pitluck S."/>
            <person name="Ivanova N."/>
            <person name="Mavromatis K."/>
            <person name="Ovchinnikova G."/>
            <person name="Pati A."/>
            <person name="Chen A."/>
            <person name="Palaniappan K."/>
            <person name="Land M."/>
            <person name="Hauser L."/>
            <person name="Chang Y.J."/>
            <person name="Jeffries C.D."/>
            <person name="Chain P."/>
            <person name="Saunders E."/>
            <person name="Brettin T."/>
            <person name="Detter J.C."/>
            <person name="Han C."/>
            <person name="Goker M."/>
            <person name="Bristow J."/>
            <person name="Eisen J.A."/>
            <person name="Markowitz V."/>
            <person name="Hugenholtz P."/>
            <person name="Kyrpides N.C."/>
            <person name="Klenk H.P."/>
            <person name="Lapidus A."/>
        </authorList>
    </citation>
    <scope>NUCLEOTIDE SEQUENCE [LARGE SCALE GENOMIC DNA]</scope>
    <source>
        <strain evidence="14">ATCC 9321 / DSM 20548 / JCM 6508 / NCTC 11806 / PC1</strain>
    </source>
</reference>
<dbReference type="InterPro" id="IPR049553">
    <property type="entry name" value="GdpP-like_PAS"/>
</dbReference>
<dbReference type="PANTHER" id="PTHR47618">
    <property type="entry name" value="BIFUNCTIONAL OLIGORIBONUCLEASE AND PAP PHOSPHATASE NRNA"/>
    <property type="match status" value="1"/>
</dbReference>
<accession>C7RGG8</accession>
<evidence type="ECO:0000256" key="8">
    <source>
        <dbReference type="SAM" id="Coils"/>
    </source>
</evidence>
<keyword evidence="3 9" id="KW-0812">Transmembrane</keyword>
<keyword evidence="2 6" id="KW-1003">Cell membrane</keyword>
<dbReference type="Pfam" id="PF24898">
    <property type="entry name" value="GGDEF_GdpP"/>
    <property type="match status" value="1"/>
</dbReference>
<dbReference type="Proteomes" id="UP000002294">
    <property type="component" value="Chromosome"/>
</dbReference>
<comment type="function">
    <text evidence="6">Has phosphodiesterase (PDE) activity against cyclic-di-AMP (c-di-AMP).</text>
</comment>
<keyword evidence="14" id="KW-1185">Reference proteome</keyword>
<evidence type="ECO:0000256" key="1">
    <source>
        <dbReference type="ARBA" id="ARBA00004651"/>
    </source>
</evidence>
<evidence type="ECO:0000256" key="2">
    <source>
        <dbReference type="ARBA" id="ARBA00022475"/>
    </source>
</evidence>
<keyword evidence="4 9" id="KW-1133">Transmembrane helix</keyword>
<comment type="subcellular location">
    <subcellularLocation>
        <location evidence="1">Cell membrane</location>
        <topology evidence="1">Multi-pass membrane protein</topology>
    </subcellularLocation>
</comment>
<dbReference type="KEGG" id="apr:Apre_0533"/>
<feature type="binding site" evidence="7">
    <location>
        <position position="507"/>
    </location>
    <ligand>
        <name>Mn(2+)</name>
        <dbReference type="ChEBI" id="CHEBI:29035"/>
        <label>2</label>
    </ligand>
</feature>
<feature type="binding site" evidence="7">
    <location>
        <position position="428"/>
    </location>
    <ligand>
        <name>Mn(2+)</name>
        <dbReference type="ChEBI" id="CHEBI:29035"/>
        <label>2</label>
    </ligand>
</feature>
<feature type="binding site" evidence="7">
    <location>
        <position position="360"/>
    </location>
    <ligand>
        <name>Mn(2+)</name>
        <dbReference type="ChEBI" id="CHEBI:29035"/>
        <label>2</label>
    </ligand>
</feature>
<evidence type="ECO:0000256" key="3">
    <source>
        <dbReference type="ARBA" id="ARBA00022692"/>
    </source>
</evidence>
<dbReference type="RefSeq" id="WP_015777490.1">
    <property type="nucleotide sequence ID" value="NC_013171.1"/>
</dbReference>
<dbReference type="PIRSF" id="PIRSF026583">
    <property type="entry name" value="YybT"/>
    <property type="match status" value="1"/>
</dbReference>
<feature type="binding site" evidence="7">
    <location>
        <position position="354"/>
    </location>
    <ligand>
        <name>Mn(2+)</name>
        <dbReference type="ChEBI" id="CHEBI:29035"/>
        <label>1</label>
    </ligand>
</feature>
<dbReference type="InterPro" id="IPR014528">
    <property type="entry name" value="GdpP/PdeA"/>
</dbReference>
<dbReference type="PANTHER" id="PTHR47618:SF2">
    <property type="entry name" value="CYCLIC-DI-AMP PHOSPHODIESTERASE GDPP"/>
    <property type="match status" value="1"/>
</dbReference>
<dbReference type="InterPro" id="IPR051319">
    <property type="entry name" value="Oligoribo/pAp-PDE_c-di-AMP_PDE"/>
</dbReference>
<comment type="similarity">
    <text evidence="6">Belongs to the GdpP/PdeA phosphodiesterase family.</text>
</comment>
<keyword evidence="8" id="KW-0175">Coiled coil</keyword>
<dbReference type="InterPro" id="IPR038763">
    <property type="entry name" value="DHH_sf"/>
</dbReference>
<comment type="catalytic activity">
    <reaction evidence="6">
        <text>3',3'-c-di-AMP + H2O = 5'-O-phosphonoadenylyl-(3'-&gt;5')-adenosine + H(+)</text>
        <dbReference type="Rhea" id="RHEA:54420"/>
        <dbReference type="ChEBI" id="CHEBI:15377"/>
        <dbReference type="ChEBI" id="CHEBI:15378"/>
        <dbReference type="ChEBI" id="CHEBI:71500"/>
        <dbReference type="ChEBI" id="CHEBI:138171"/>
    </reaction>
</comment>
<feature type="coiled-coil region" evidence="8">
    <location>
        <begin position="635"/>
        <end position="669"/>
    </location>
</feature>
<evidence type="ECO:0000256" key="7">
    <source>
        <dbReference type="PIRSR" id="PIRSR026583-50"/>
    </source>
</evidence>
<comment type="cofactor">
    <cofactor evidence="7">
        <name>Mn(2+)</name>
        <dbReference type="ChEBI" id="CHEBI:29035"/>
    </cofactor>
    <text evidence="7">For phosphodiesterase activity, probably binds 2 Mn(2+) per subunit.</text>
</comment>
<dbReference type="SUPFAM" id="SSF64182">
    <property type="entry name" value="DHH phosphoesterases"/>
    <property type="match status" value="1"/>
</dbReference>
<keyword evidence="5 6" id="KW-0472">Membrane</keyword>
<dbReference type="GO" id="GO:0016787">
    <property type="term" value="F:hydrolase activity"/>
    <property type="evidence" value="ECO:0007669"/>
    <property type="project" value="UniProtKB-UniRule"/>
</dbReference>
<dbReference type="InterPro" id="IPR003156">
    <property type="entry name" value="DHHA1_dom"/>
</dbReference>
<dbReference type="GO" id="GO:0046872">
    <property type="term" value="F:metal ion binding"/>
    <property type="evidence" value="ECO:0007669"/>
    <property type="project" value="UniProtKB-KW"/>
</dbReference>
<evidence type="ECO:0000256" key="5">
    <source>
        <dbReference type="ARBA" id="ARBA00023136"/>
    </source>
</evidence>
<keyword evidence="7" id="KW-0464">Manganese</keyword>
<dbReference type="eggNOG" id="COG3887">
    <property type="taxonomic scope" value="Bacteria"/>
</dbReference>
<dbReference type="OrthoDB" id="9759476at2"/>
<feature type="domain" description="DDH" evidence="10">
    <location>
        <begin position="349"/>
        <end position="504"/>
    </location>
</feature>
<dbReference type="InterPro" id="IPR001667">
    <property type="entry name" value="DDH_dom"/>
</dbReference>
<keyword evidence="6" id="KW-0378">Hydrolase</keyword>
<dbReference type="Gene3D" id="3.90.1640.10">
    <property type="entry name" value="inorganic pyrophosphatase (n-terminal core)"/>
    <property type="match status" value="1"/>
</dbReference>
<organism evidence="13 14">
    <name type="scientific">Anaerococcus prevotii (strain ATCC 9321 / DSM 20548 / JCM 6508 / NCTC 11806 / PC1)</name>
    <name type="common">Peptostreptococcus prevotii</name>
    <name type="synonym">Peptococcus prevotii</name>
    <dbReference type="NCBI Taxonomy" id="525919"/>
    <lineage>
        <taxon>Bacteria</taxon>
        <taxon>Bacillati</taxon>
        <taxon>Bacillota</taxon>
        <taxon>Tissierellia</taxon>
        <taxon>Tissierellales</taxon>
        <taxon>Peptoniphilaceae</taxon>
        <taxon>Anaerococcus</taxon>
    </lineage>
</organism>
<protein>
    <recommendedName>
        <fullName evidence="6">Cyclic-di-AMP phosphodiesterase</fullName>
        <ecNumber evidence="6">3.1.4.-</ecNumber>
    </recommendedName>
</protein>
<feature type="binding site" evidence="7">
    <location>
        <position position="452"/>
    </location>
    <ligand>
        <name>Mn(2+)</name>
        <dbReference type="ChEBI" id="CHEBI:29035"/>
        <label>2</label>
    </ligand>
</feature>
<keyword evidence="7" id="KW-0479">Metal-binding</keyword>
<evidence type="ECO:0000259" key="11">
    <source>
        <dbReference type="Pfam" id="PF02272"/>
    </source>
</evidence>
<evidence type="ECO:0000259" key="12">
    <source>
        <dbReference type="Pfam" id="PF21370"/>
    </source>
</evidence>
<dbReference type="FunFam" id="3.90.1640.10:FF:000002">
    <property type="entry name" value="Cyclic-di-AMP phosphodiesterase"/>
    <property type="match status" value="1"/>
</dbReference>
<gene>
    <name evidence="13" type="ordered locus">Apre_0533</name>
</gene>
<feature type="transmembrane region" description="Helical" evidence="9">
    <location>
        <begin position="12"/>
        <end position="30"/>
    </location>
</feature>
<sequence>MNKEDVYVGRENIIAIMALPALASLVIFYYNQILGSVAIILTIVLFFFLRNINRKKKDDFQNYVDEMNVSFDIITKNVVFEMPFPIAIVEDDRTIKWHNTYFRDLFDKKSIVGSDIEKFLPDFSDVDFKEDGMSLPKNISIDDKILQFYYQTITNEENGKTQTFLYGIDNTYDESIKQLFKDKRLVFYSVFIDNYEDIRNSTESVDRPQVIGEIDRVINEYFKKYNCLIRKYENDRYMVISEYQDYRDIYETKFSILDGVRNIEKGNTLPPTLSIGVGIAGANPTDIYSDSREAVDIALSRGGDQAVVKLEDNYEYFGGKTRAIEKTSKVRSRVISQALRRMIQSSPDIYIMGHNNPDMDSFGSSLGVYEGTFDMGKEVYIVLNEVTRPIENMYDRVTTELDELKGNILTESEALSKISPQSLIIVTDNHRKNSTEAPALLDKSDNIFIIDHHRRGKDYIENATISYIEPYASSASELVTEILSYLDEDFKARTPIAESLLAGITVDTKNFVYQTGVRTFEAASILKRWGADSVYIKRMFKDDFEIVKYKSEVIADSFIVNDFIAIAHFKRDIDGSTLIASQAADDLLNIKGVKASFVLTISNNKIHISGRSLGDISVQLILERIGGGGHLTAAATQLDMTMENAEDMLRKAIKEYLREEEENESNTNR</sequence>